<proteinExistence type="predicted"/>
<feature type="region of interest" description="Disordered" evidence="1">
    <location>
        <begin position="26"/>
        <end position="54"/>
    </location>
</feature>
<dbReference type="AlphaFoldDB" id="X0XKN5"/>
<gene>
    <name evidence="2" type="ORF">S01H1_69093</name>
</gene>
<feature type="non-terminal residue" evidence="2">
    <location>
        <position position="1"/>
    </location>
</feature>
<evidence type="ECO:0000313" key="2">
    <source>
        <dbReference type="EMBL" id="GAG37213.1"/>
    </source>
</evidence>
<protein>
    <submittedName>
        <fullName evidence="2">Uncharacterized protein</fullName>
    </submittedName>
</protein>
<accession>X0XKN5</accession>
<reference evidence="2" key="1">
    <citation type="journal article" date="2014" name="Front. Microbiol.">
        <title>High frequency of phylogenetically diverse reductive dehalogenase-homologous genes in deep subseafloor sedimentary metagenomes.</title>
        <authorList>
            <person name="Kawai M."/>
            <person name="Futagami T."/>
            <person name="Toyoda A."/>
            <person name="Takaki Y."/>
            <person name="Nishi S."/>
            <person name="Hori S."/>
            <person name="Arai W."/>
            <person name="Tsubouchi T."/>
            <person name="Morono Y."/>
            <person name="Uchiyama I."/>
            <person name="Ito T."/>
            <person name="Fujiyama A."/>
            <person name="Inagaki F."/>
            <person name="Takami H."/>
        </authorList>
    </citation>
    <scope>NUCLEOTIDE SEQUENCE</scope>
    <source>
        <strain evidence="2">Expedition CK06-06</strain>
    </source>
</reference>
<feature type="compositionally biased region" description="Basic residues" evidence="1">
    <location>
        <begin position="39"/>
        <end position="49"/>
    </location>
</feature>
<comment type="caution">
    <text evidence="2">The sequence shown here is derived from an EMBL/GenBank/DDBJ whole genome shotgun (WGS) entry which is preliminary data.</text>
</comment>
<feature type="region of interest" description="Disordered" evidence="1">
    <location>
        <begin position="95"/>
        <end position="123"/>
    </location>
</feature>
<dbReference type="EMBL" id="BARS01045846">
    <property type="protein sequence ID" value="GAG37213.1"/>
    <property type="molecule type" value="Genomic_DNA"/>
</dbReference>
<name>X0XKN5_9ZZZZ</name>
<evidence type="ECO:0000256" key="1">
    <source>
        <dbReference type="SAM" id="MobiDB-lite"/>
    </source>
</evidence>
<feature type="compositionally biased region" description="Basic and acidic residues" evidence="1">
    <location>
        <begin position="96"/>
        <end position="123"/>
    </location>
</feature>
<organism evidence="2">
    <name type="scientific">marine sediment metagenome</name>
    <dbReference type="NCBI Taxonomy" id="412755"/>
    <lineage>
        <taxon>unclassified sequences</taxon>
        <taxon>metagenomes</taxon>
        <taxon>ecological metagenomes</taxon>
    </lineage>
</organism>
<sequence>TGKVAENGAKTRLEEVEEARKLRAAARKATGSVEGSKTSVKKQAKKKESRKIEFGGDGCPLMNARCEAGKCILWISRRGCGIQVAIKTIIYRLRTPKKEEKKNGTQESKEERKEEGVANERTG</sequence>